<sequence>MGVHVRDAKRGSIFALMVVLPMGMALSGVLTWSLFGNVAGAFVFLGLFVVGAVTENSRQRRSKARRARATAEGSHYIARLYDAARESGVDLSTPPPDT</sequence>
<keyword evidence="3" id="KW-1185">Reference proteome</keyword>
<keyword evidence="1" id="KW-0472">Membrane</keyword>
<gene>
    <name evidence="2" type="ORF">CG716_00250</name>
</gene>
<dbReference type="EMBL" id="NOZR01000001">
    <property type="protein sequence ID" value="OYN82691.1"/>
    <property type="molecule type" value="Genomic_DNA"/>
</dbReference>
<proteinExistence type="predicted"/>
<keyword evidence="1" id="KW-0812">Transmembrane</keyword>
<feature type="transmembrane region" description="Helical" evidence="1">
    <location>
        <begin position="38"/>
        <end position="56"/>
    </location>
</feature>
<keyword evidence="1" id="KW-1133">Transmembrane helix</keyword>
<protein>
    <submittedName>
        <fullName evidence="2">Uncharacterized protein</fullName>
    </submittedName>
</protein>
<name>A0A255DVH6_9MYCO</name>
<dbReference type="AlphaFoldDB" id="A0A255DVH6"/>
<organism evidence="2 3">
    <name type="scientific">Mycolicibacterium sphagni</name>
    <dbReference type="NCBI Taxonomy" id="1786"/>
    <lineage>
        <taxon>Bacteria</taxon>
        <taxon>Bacillati</taxon>
        <taxon>Actinomycetota</taxon>
        <taxon>Actinomycetes</taxon>
        <taxon>Mycobacteriales</taxon>
        <taxon>Mycobacteriaceae</taxon>
        <taxon>Mycolicibacterium</taxon>
    </lineage>
</organism>
<accession>A0A255DVH6</accession>
<dbReference type="Proteomes" id="UP000216063">
    <property type="component" value="Unassembled WGS sequence"/>
</dbReference>
<evidence type="ECO:0000256" key="1">
    <source>
        <dbReference type="SAM" id="Phobius"/>
    </source>
</evidence>
<evidence type="ECO:0000313" key="2">
    <source>
        <dbReference type="EMBL" id="OYN82691.1"/>
    </source>
</evidence>
<evidence type="ECO:0000313" key="3">
    <source>
        <dbReference type="Proteomes" id="UP000216063"/>
    </source>
</evidence>
<feature type="transmembrane region" description="Helical" evidence="1">
    <location>
        <begin position="12"/>
        <end position="32"/>
    </location>
</feature>
<comment type="caution">
    <text evidence="2">The sequence shown here is derived from an EMBL/GenBank/DDBJ whole genome shotgun (WGS) entry which is preliminary data.</text>
</comment>
<reference evidence="2 3" key="1">
    <citation type="submission" date="2017-07" db="EMBL/GenBank/DDBJ databases">
        <title>The new phylogeny of genus Mycobacterium.</title>
        <authorList>
            <person name="Tortoli E."/>
            <person name="Trovato A."/>
            <person name="Cirillo D.M."/>
        </authorList>
    </citation>
    <scope>NUCLEOTIDE SEQUENCE [LARGE SCALE GENOMIC DNA]</scope>
    <source>
        <strain evidence="2 3">ATCC 33027</strain>
    </source>
</reference>